<evidence type="ECO:0000256" key="4">
    <source>
        <dbReference type="SAM" id="MobiDB-lite"/>
    </source>
</evidence>
<dbReference type="PANTHER" id="PTHR22683:SF1">
    <property type="entry name" value="TYPE VII SECRETION SYSTEM PROTEIN ESSC"/>
    <property type="match status" value="1"/>
</dbReference>
<dbReference type="InterPro" id="IPR003593">
    <property type="entry name" value="AAA+_ATPase"/>
</dbReference>
<evidence type="ECO:0000256" key="2">
    <source>
        <dbReference type="ARBA" id="ARBA00022840"/>
    </source>
</evidence>
<dbReference type="InterPro" id="IPR002543">
    <property type="entry name" value="FtsK_dom"/>
</dbReference>
<feature type="transmembrane region" description="Helical" evidence="5">
    <location>
        <begin position="45"/>
        <end position="64"/>
    </location>
</feature>
<comment type="caution">
    <text evidence="7">The sequence shown here is derived from an EMBL/GenBank/DDBJ whole genome shotgun (WGS) entry which is preliminary data.</text>
</comment>
<protein>
    <submittedName>
        <fullName evidence="7">Type VII secretion protein EccC</fullName>
    </submittedName>
</protein>
<proteinExistence type="predicted"/>
<dbReference type="GO" id="GO:0005524">
    <property type="term" value="F:ATP binding"/>
    <property type="evidence" value="ECO:0007669"/>
    <property type="project" value="UniProtKB-UniRule"/>
</dbReference>
<accession>A0A919TI32</accession>
<evidence type="ECO:0000313" key="7">
    <source>
        <dbReference type="EMBL" id="GIM95622.1"/>
    </source>
</evidence>
<dbReference type="PROSITE" id="PS50901">
    <property type="entry name" value="FTSK"/>
    <property type="match status" value="2"/>
</dbReference>
<dbReference type="Pfam" id="PF01580">
    <property type="entry name" value="FtsK_SpoIIIE"/>
    <property type="match status" value="2"/>
</dbReference>
<dbReference type="SMART" id="SM00382">
    <property type="entry name" value="AAA"/>
    <property type="match status" value="2"/>
</dbReference>
<dbReference type="AlphaFoldDB" id="A0A919TI32"/>
<keyword evidence="5" id="KW-0472">Membrane</keyword>
<evidence type="ECO:0000256" key="3">
    <source>
        <dbReference type="PROSITE-ProRule" id="PRU00289"/>
    </source>
</evidence>
<feature type="region of interest" description="Disordered" evidence="4">
    <location>
        <begin position="1"/>
        <end position="25"/>
    </location>
</feature>
<feature type="domain" description="FtsK" evidence="6">
    <location>
        <begin position="765"/>
        <end position="942"/>
    </location>
</feature>
<organism evidence="7 8">
    <name type="scientific">Paractinoplanes toevensis</name>
    <dbReference type="NCBI Taxonomy" id="571911"/>
    <lineage>
        <taxon>Bacteria</taxon>
        <taxon>Bacillati</taxon>
        <taxon>Actinomycetota</taxon>
        <taxon>Actinomycetes</taxon>
        <taxon>Micromonosporales</taxon>
        <taxon>Micromonosporaceae</taxon>
        <taxon>Paractinoplanes</taxon>
    </lineage>
</organism>
<feature type="binding site" evidence="3">
    <location>
        <begin position="479"/>
        <end position="486"/>
    </location>
    <ligand>
        <name>ATP</name>
        <dbReference type="ChEBI" id="CHEBI:30616"/>
    </ligand>
</feature>
<name>A0A919TI32_9ACTN</name>
<dbReference type="Gene3D" id="3.40.50.300">
    <property type="entry name" value="P-loop containing nucleotide triphosphate hydrolases"/>
    <property type="match status" value="4"/>
</dbReference>
<dbReference type="PANTHER" id="PTHR22683">
    <property type="entry name" value="SPORULATION PROTEIN RELATED"/>
    <property type="match status" value="1"/>
</dbReference>
<gene>
    <name evidence="7" type="ORF">Ato02nite_074150</name>
</gene>
<feature type="domain" description="FtsK" evidence="6">
    <location>
        <begin position="456"/>
        <end position="658"/>
    </location>
</feature>
<dbReference type="Proteomes" id="UP000677082">
    <property type="component" value="Unassembled WGS sequence"/>
</dbReference>
<keyword evidence="5" id="KW-1133">Transmembrane helix</keyword>
<keyword evidence="1 3" id="KW-0547">Nucleotide-binding</keyword>
<feature type="transmembrane region" description="Helical" evidence="5">
    <location>
        <begin position="71"/>
        <end position="91"/>
    </location>
</feature>
<dbReference type="InterPro" id="IPR050206">
    <property type="entry name" value="FtsK/SpoIIIE/SftA"/>
</dbReference>
<dbReference type="EMBL" id="BOQN01000095">
    <property type="protein sequence ID" value="GIM95622.1"/>
    <property type="molecule type" value="Genomic_DNA"/>
</dbReference>
<dbReference type="GO" id="GO:0003677">
    <property type="term" value="F:DNA binding"/>
    <property type="evidence" value="ECO:0007669"/>
    <property type="project" value="InterPro"/>
</dbReference>
<keyword evidence="8" id="KW-1185">Reference proteome</keyword>
<keyword evidence="2 3" id="KW-0067">ATP-binding</keyword>
<reference evidence="7 8" key="1">
    <citation type="submission" date="2021-03" db="EMBL/GenBank/DDBJ databases">
        <title>Whole genome shotgun sequence of Actinoplanes toevensis NBRC 105298.</title>
        <authorList>
            <person name="Komaki H."/>
            <person name="Tamura T."/>
        </authorList>
    </citation>
    <scope>NUCLEOTIDE SEQUENCE [LARGE SCALE GENOMIC DNA]</scope>
    <source>
        <strain evidence="7 8">NBRC 105298</strain>
    </source>
</reference>
<dbReference type="InterPro" id="IPR027417">
    <property type="entry name" value="P-loop_NTPase"/>
</dbReference>
<dbReference type="RefSeq" id="WP_213011323.1">
    <property type="nucleotide sequence ID" value="NZ_BOQN01000095.1"/>
</dbReference>
<dbReference type="SUPFAM" id="SSF52540">
    <property type="entry name" value="P-loop containing nucleoside triphosphate hydrolases"/>
    <property type="match status" value="2"/>
</dbReference>
<evidence type="ECO:0000313" key="8">
    <source>
        <dbReference type="Proteomes" id="UP000677082"/>
    </source>
</evidence>
<evidence type="ECO:0000256" key="1">
    <source>
        <dbReference type="ARBA" id="ARBA00022741"/>
    </source>
</evidence>
<keyword evidence="5" id="KW-0812">Transmembrane</keyword>
<sequence>MAENEAAPAGRPVHRPARVADKRPPARTVDLEPLPVIPDPPSPQITQFILPVLGSGTILIYGWLAHSTIMLITGGVVVGLSLLTPFVTTAVSRRSQKRRVAASAEAYGKYLDGRQEAVADHKRSLLRYLRKVTPTSALLDVWIADYSRVWSRRLRTPDFLTVAVGEGRIPTGLAVKIPTQRFDQRVDERLRRRCETIEESAAWLEPAPVTIDLYEVGVLSVEGDRAAARGVARTVLLQLAAGCGPDELHILLTYAPGGEGEWAGFARLPHVRSATADITALTASLHEILRPRAAMLNDPRWTVAEASLPHVVLLIDPYDPLTELSKVQELAYVMERSVDLGVSVIAMSAGETARPSAARAVVECRSASQADMTWIGPGRRIEGFRPDVPGTAMVSGAIQQLAGMRLVADESRATRRDKERLVDLLEVYFQHSPFDSWPRHDARTILRMPIGTTTTGADLVLDLKEAAAGGHGPHGLVVGATGSGKSELLRSMVCAMACTHSPAELNILLLDFKGGATFDLLQDLPHCVGMVTNLVDDLSLIDRIEQSLTGELTRRQEDLRLAGREVQKLEEYEALRSTTKPWLRPIPYLTIVIDEFGELLSARPDFLEILISIARTGRSLGVHLILASQRLEAGRLRGLDTYLGYRLCLRTFTADESIAVLGVRDAANLPPLPGHGFYRSADGMVQFRASQVLHRDVADPADETDAAKIVAWLSAVDRAEPLLLLPLPEPLAPNNLEIFDDRLAGGEKVGLVALGLIDRPADRAQPPLRLDFSASGGHQMFVGGPRSGKSTVVRSLILAAVRSNPGSHLRFFVVEAAPNVTAYLDDFPNVGSAALFTDALKVRRIFEAVARTVERNMNAIAEATAGTGPPRVKTVLVVDGYLAFRERFPDLEDVFARIVADGAHAGVHVVVTSGRWADMQPKRLEQIADRYELWLTDPAESAHPRAVASTLGRGRPGRGLTADAAFFQIAADFPFSADGAADAEYTAKAIGSASRRAAEAHHAKWPGATADRLSFLTDMTAATWAGRADAVGQGELFLGVSESGLATRTISLGSGDHMICTGDPHSGRTTFLARMLSDLLRSNPRALFYVVDFRAVLTKALGLAGTDRAHVARDEEEAKEVVRSLAIVMEERELERRRDRSGPPSGTPALLVVEDYELVLGSDPMALQMLSDCLPYGQELNLTVLLTQSAYGASARMDGFSRRAQESMPFFLEFSTSRTMDFLPSRRKGRTLPFGQAFLVRDGAFDERLLVLPPSR</sequence>
<evidence type="ECO:0000259" key="6">
    <source>
        <dbReference type="PROSITE" id="PS50901"/>
    </source>
</evidence>
<evidence type="ECO:0000256" key="5">
    <source>
        <dbReference type="SAM" id="Phobius"/>
    </source>
</evidence>
<feature type="binding site" evidence="3">
    <location>
        <begin position="783"/>
        <end position="790"/>
    </location>
    <ligand>
        <name>ATP</name>
        <dbReference type="ChEBI" id="CHEBI:30616"/>
    </ligand>
</feature>